<proteinExistence type="predicted"/>
<evidence type="ECO:0000313" key="1">
    <source>
        <dbReference type="EMBL" id="MFD0856549.1"/>
    </source>
</evidence>
<evidence type="ECO:0000313" key="2">
    <source>
        <dbReference type="Proteomes" id="UP001597083"/>
    </source>
</evidence>
<keyword evidence="2" id="KW-1185">Reference proteome</keyword>
<name>A0ABW3CSL9_9ACTN</name>
<accession>A0ABW3CSL9</accession>
<protein>
    <submittedName>
        <fullName evidence="1">Uncharacterized protein</fullName>
    </submittedName>
</protein>
<organism evidence="1 2">
    <name type="scientific">Actinomadura adrarensis</name>
    <dbReference type="NCBI Taxonomy" id="1819600"/>
    <lineage>
        <taxon>Bacteria</taxon>
        <taxon>Bacillati</taxon>
        <taxon>Actinomycetota</taxon>
        <taxon>Actinomycetes</taxon>
        <taxon>Streptosporangiales</taxon>
        <taxon>Thermomonosporaceae</taxon>
        <taxon>Actinomadura</taxon>
    </lineage>
</organism>
<comment type="caution">
    <text evidence="1">The sequence shown here is derived from an EMBL/GenBank/DDBJ whole genome shotgun (WGS) entry which is preliminary data.</text>
</comment>
<dbReference type="EMBL" id="JBHTIR010004163">
    <property type="protein sequence ID" value="MFD0856549.1"/>
    <property type="molecule type" value="Genomic_DNA"/>
</dbReference>
<dbReference type="Proteomes" id="UP001597083">
    <property type="component" value="Unassembled WGS sequence"/>
</dbReference>
<gene>
    <name evidence="1" type="ORF">ACFQ07_30200</name>
</gene>
<sequence length="238" mass="24367">MVGRSARDLLGFCHKLSGLRLRRHSLFPRAHSAIVGHRPALEGVALPIAYRAGSSATQTTGSLPITIPGSVQTGDLLVLVAGLNDAGVPDHDWSTPAGWTLRDARRVGTNLFAMCAVRVCQPGDPGSVVTLTTVATGKSAAGIVAYSGVDPSTPINIGATASETVSTASHTTPTVDTTVPDTLVIAACVTSHSVDESWSTAAGYTKRLDAEQVAGFSGQVTLTIQDQAEPEVGQAGGA</sequence>
<reference evidence="2" key="1">
    <citation type="journal article" date="2019" name="Int. J. Syst. Evol. Microbiol.">
        <title>The Global Catalogue of Microorganisms (GCM) 10K type strain sequencing project: providing services to taxonomists for standard genome sequencing and annotation.</title>
        <authorList>
            <consortium name="The Broad Institute Genomics Platform"/>
            <consortium name="The Broad Institute Genome Sequencing Center for Infectious Disease"/>
            <person name="Wu L."/>
            <person name="Ma J."/>
        </authorList>
    </citation>
    <scope>NUCLEOTIDE SEQUENCE [LARGE SCALE GENOMIC DNA]</scope>
    <source>
        <strain evidence="2">JCM 31696</strain>
    </source>
</reference>
<feature type="non-terminal residue" evidence="1">
    <location>
        <position position="238"/>
    </location>
</feature>